<feature type="non-terminal residue" evidence="1">
    <location>
        <position position="1"/>
    </location>
</feature>
<sequence>NISEKDLIFIANLKKIEYIQFGSCDIHGKTYRLIEFLFVNEGYIELRYNREDDYLPEETIKFIEEKFNTKILLQSRGS</sequence>
<dbReference type="Proteomes" id="UP000293045">
    <property type="component" value="Unassembled WGS sequence"/>
</dbReference>
<proteinExistence type="predicted"/>
<reference evidence="1 2" key="1">
    <citation type="submission" date="2017-12" db="EMBL/GenBank/DDBJ databases">
        <authorList>
            <person name="Pombert J.-F."/>
            <person name="Haag K.L."/>
            <person name="Ebert D."/>
        </authorList>
    </citation>
    <scope>NUCLEOTIDE SEQUENCE [LARGE SCALE GENOMIC DNA]</scope>
    <source>
        <strain evidence="1">IL-BN-2</strain>
    </source>
</reference>
<gene>
    <name evidence="1" type="ORF">CWI39_1120p0010</name>
</gene>
<dbReference type="VEuPathDB" id="MicrosporidiaDB:CWI39_1120p0010"/>
<protein>
    <submittedName>
        <fullName evidence="1">Uncharacterized protein</fullName>
    </submittedName>
</protein>
<organism evidence="1 2">
    <name type="scientific">Hamiltosporidium magnivora</name>
    <dbReference type="NCBI Taxonomy" id="148818"/>
    <lineage>
        <taxon>Eukaryota</taxon>
        <taxon>Fungi</taxon>
        <taxon>Fungi incertae sedis</taxon>
        <taxon>Microsporidia</taxon>
        <taxon>Dubosqiidae</taxon>
        <taxon>Hamiltosporidium</taxon>
    </lineage>
</organism>
<dbReference type="EMBL" id="PIXR01001120">
    <property type="protein sequence ID" value="TBU02617.1"/>
    <property type="molecule type" value="Genomic_DNA"/>
</dbReference>
<name>A0A4Q9L4Z2_9MICR</name>
<dbReference type="VEuPathDB" id="MicrosporidiaDB:CWI36_1239p0010"/>
<comment type="caution">
    <text evidence="1">The sequence shown here is derived from an EMBL/GenBank/DDBJ whole genome shotgun (WGS) entry which is preliminary data.</text>
</comment>
<dbReference type="AlphaFoldDB" id="A0A4Q9L4Z2"/>
<evidence type="ECO:0000313" key="2">
    <source>
        <dbReference type="Proteomes" id="UP000293045"/>
    </source>
</evidence>
<evidence type="ECO:0000313" key="1">
    <source>
        <dbReference type="EMBL" id="TBU02617.1"/>
    </source>
</evidence>
<accession>A0A4Q9L4Z2</accession>